<gene>
    <name evidence="1" type="ORF">LY79DRAFT_72532</name>
</gene>
<evidence type="ECO:0000313" key="1">
    <source>
        <dbReference type="EMBL" id="KAK1569585.1"/>
    </source>
</evidence>
<organism evidence="1 2">
    <name type="scientific">Colletotrichum navitas</name>
    <dbReference type="NCBI Taxonomy" id="681940"/>
    <lineage>
        <taxon>Eukaryota</taxon>
        <taxon>Fungi</taxon>
        <taxon>Dikarya</taxon>
        <taxon>Ascomycota</taxon>
        <taxon>Pezizomycotina</taxon>
        <taxon>Sordariomycetes</taxon>
        <taxon>Hypocreomycetidae</taxon>
        <taxon>Glomerellales</taxon>
        <taxon>Glomerellaceae</taxon>
        <taxon>Colletotrichum</taxon>
        <taxon>Colletotrichum graminicola species complex</taxon>
    </lineage>
</organism>
<accession>A0AAD8PKY9</accession>
<dbReference type="Proteomes" id="UP001230504">
    <property type="component" value="Unassembled WGS sequence"/>
</dbReference>
<reference evidence="1" key="1">
    <citation type="submission" date="2021-06" db="EMBL/GenBank/DDBJ databases">
        <title>Comparative genomics, transcriptomics and evolutionary studies reveal genomic signatures of adaptation to plant cell wall in hemibiotrophic fungi.</title>
        <authorList>
            <consortium name="DOE Joint Genome Institute"/>
            <person name="Baroncelli R."/>
            <person name="Diaz J.F."/>
            <person name="Benocci T."/>
            <person name="Peng M."/>
            <person name="Battaglia E."/>
            <person name="Haridas S."/>
            <person name="Andreopoulos W."/>
            <person name="Labutti K."/>
            <person name="Pangilinan J."/>
            <person name="Floch G.L."/>
            <person name="Makela M.R."/>
            <person name="Henrissat B."/>
            <person name="Grigoriev I.V."/>
            <person name="Crouch J.A."/>
            <person name="De Vries R.P."/>
            <person name="Sukno S.A."/>
            <person name="Thon M.R."/>
        </authorList>
    </citation>
    <scope>NUCLEOTIDE SEQUENCE</scope>
    <source>
        <strain evidence="1">CBS 125086</strain>
    </source>
</reference>
<keyword evidence="2" id="KW-1185">Reference proteome</keyword>
<dbReference type="AlphaFoldDB" id="A0AAD8PKY9"/>
<dbReference type="GeneID" id="85449331"/>
<evidence type="ECO:0000313" key="2">
    <source>
        <dbReference type="Proteomes" id="UP001230504"/>
    </source>
</evidence>
<dbReference type="RefSeq" id="XP_060407809.1">
    <property type="nucleotide sequence ID" value="XM_060565091.1"/>
</dbReference>
<comment type="caution">
    <text evidence="1">The sequence shown here is derived from an EMBL/GenBank/DDBJ whole genome shotgun (WGS) entry which is preliminary data.</text>
</comment>
<name>A0AAD8PKY9_9PEZI</name>
<proteinExistence type="predicted"/>
<sequence>MMGRRTTSIPAKMRYVSSLPPPFCHSLPGPARASRCNQEKVWIFLPFYFGPALLVKVIRVPHQAKCQTERQMLLSLPPLHPVPHSLSTPPTHPHVHTHVHTPTSTPRNHPALGWLACLCKVLPESIRLFVKEAFLLRLNSPQFCLCPSDHQLNTTDITLFDDSIDTFIHSYSLLSTRFVYTRSYPNDGNLVLGVSLHDIDRGLHHLMTVIDLFLLRQPLQAVT</sequence>
<dbReference type="EMBL" id="JAHLJV010000129">
    <property type="protein sequence ID" value="KAK1569585.1"/>
    <property type="molecule type" value="Genomic_DNA"/>
</dbReference>
<protein>
    <submittedName>
        <fullName evidence="1">Uncharacterized protein</fullName>
    </submittedName>
</protein>